<feature type="transmembrane region" description="Helical" evidence="1">
    <location>
        <begin position="51"/>
        <end position="74"/>
    </location>
</feature>
<protein>
    <submittedName>
        <fullName evidence="2">ABC transporter permease</fullName>
    </submittedName>
</protein>
<dbReference type="OrthoDB" id="3190532at2"/>
<feature type="transmembrane region" description="Helical" evidence="1">
    <location>
        <begin position="207"/>
        <end position="229"/>
    </location>
</feature>
<evidence type="ECO:0000313" key="2">
    <source>
        <dbReference type="EMBL" id="MUG26688.1"/>
    </source>
</evidence>
<accession>A0A6N8F769</accession>
<name>A0A6N8F769_PAEMA</name>
<dbReference type="RefSeq" id="WP_036620424.1">
    <property type="nucleotide sequence ID" value="NZ_BGML01000010.1"/>
</dbReference>
<dbReference type="GeneID" id="77011902"/>
<keyword evidence="1" id="KW-0812">Transmembrane</keyword>
<dbReference type="PROSITE" id="PS51257">
    <property type="entry name" value="PROKAR_LIPOPROTEIN"/>
    <property type="match status" value="1"/>
</dbReference>
<gene>
    <name evidence="2" type="ORF">GNQ08_30715</name>
</gene>
<dbReference type="Proteomes" id="UP000442469">
    <property type="component" value="Unassembled WGS sequence"/>
</dbReference>
<reference evidence="2 3" key="1">
    <citation type="submission" date="2019-11" db="EMBL/GenBank/DDBJ databases">
        <title>Draft genome sequences of five Paenibacillus species of dairy origin.</title>
        <authorList>
            <person name="Olajide A.M."/>
            <person name="Chen S."/>
            <person name="Lapointe G."/>
        </authorList>
    </citation>
    <scope>NUCLEOTIDE SEQUENCE [LARGE SCALE GENOMIC DNA]</scope>
    <source>
        <strain evidence="2 3">3CT49</strain>
    </source>
</reference>
<feature type="transmembrane region" description="Helical" evidence="1">
    <location>
        <begin position="95"/>
        <end position="124"/>
    </location>
</feature>
<organism evidence="2 3">
    <name type="scientific">Paenibacillus macerans</name>
    <name type="common">Bacillus macerans</name>
    <dbReference type="NCBI Taxonomy" id="44252"/>
    <lineage>
        <taxon>Bacteria</taxon>
        <taxon>Bacillati</taxon>
        <taxon>Bacillota</taxon>
        <taxon>Bacilli</taxon>
        <taxon>Bacillales</taxon>
        <taxon>Paenibacillaceae</taxon>
        <taxon>Paenibacillus</taxon>
    </lineage>
</organism>
<dbReference type="Pfam" id="PF12730">
    <property type="entry name" value="ABC2_membrane_4"/>
    <property type="match status" value="1"/>
</dbReference>
<dbReference type="EMBL" id="WNZZ01000053">
    <property type="protein sequence ID" value="MUG26688.1"/>
    <property type="molecule type" value="Genomic_DNA"/>
</dbReference>
<keyword evidence="1" id="KW-1133">Transmembrane helix</keyword>
<comment type="caution">
    <text evidence="2">The sequence shown here is derived from an EMBL/GenBank/DDBJ whole genome shotgun (WGS) entry which is preliminary data.</text>
</comment>
<feature type="transmembrane region" description="Helical" evidence="1">
    <location>
        <begin position="16"/>
        <end position="39"/>
    </location>
</feature>
<proteinExistence type="predicted"/>
<evidence type="ECO:0000256" key="1">
    <source>
        <dbReference type="SAM" id="Phobius"/>
    </source>
</evidence>
<dbReference type="CDD" id="cd21809">
    <property type="entry name" value="ABC-2_lan_permease-like"/>
    <property type="match status" value="1"/>
</dbReference>
<sequence length="235" mass="25892">MMQRALSAEYLKMKKICLWIPVISAVILLLFSCMEWYLYFRQGEAGVYTGFNVLYMFLSFTMLLTISLLCSTMSEPEHQAQGLKLLFSLPVNRTAFYFAKAIWIGALMLGCCALIIGGTAGIWLAYTDLTLPFPFLVKQVLGCFGASLPVLGIQLFLSLRFSNQTFPLAVGVLGAISSLFIARFGGTLLYVLPWAYPSMASPFIGGYTHWIMLGAGLGLVLLWGGAVGFRAMEIK</sequence>
<dbReference type="AlphaFoldDB" id="A0A6N8F769"/>
<evidence type="ECO:0000313" key="3">
    <source>
        <dbReference type="Proteomes" id="UP000442469"/>
    </source>
</evidence>
<keyword evidence="1" id="KW-0472">Membrane</keyword>
<feature type="transmembrane region" description="Helical" evidence="1">
    <location>
        <begin position="136"/>
        <end position="157"/>
    </location>
</feature>
<feature type="transmembrane region" description="Helical" evidence="1">
    <location>
        <begin position="169"/>
        <end position="195"/>
    </location>
</feature>